<dbReference type="NCBIfam" id="NF005559">
    <property type="entry name" value="PRK07231.1"/>
    <property type="match status" value="1"/>
</dbReference>
<dbReference type="Pfam" id="PF13561">
    <property type="entry name" value="adh_short_C2"/>
    <property type="match status" value="1"/>
</dbReference>
<dbReference type="FunFam" id="3.40.50.720:FF:000084">
    <property type="entry name" value="Short-chain dehydrogenase reductase"/>
    <property type="match status" value="1"/>
</dbReference>
<evidence type="ECO:0000313" key="3">
    <source>
        <dbReference type="EMBL" id="RSL34863.1"/>
    </source>
</evidence>
<gene>
    <name evidence="3" type="ORF">D7Z54_03230</name>
</gene>
<dbReference type="SUPFAM" id="SSF51735">
    <property type="entry name" value="NAD(P)-binding Rossmann-fold domains"/>
    <property type="match status" value="1"/>
</dbReference>
<keyword evidence="2 3" id="KW-0560">Oxidoreductase</keyword>
<dbReference type="CDD" id="cd05233">
    <property type="entry name" value="SDR_c"/>
    <property type="match status" value="1"/>
</dbReference>
<dbReference type="AlphaFoldDB" id="A0A3R9RGE5"/>
<dbReference type="PRINTS" id="PR00080">
    <property type="entry name" value="SDRFAMILY"/>
</dbReference>
<dbReference type="RefSeq" id="WP_125554402.1">
    <property type="nucleotide sequence ID" value="NZ_RBVX01000002.1"/>
</dbReference>
<dbReference type="PRINTS" id="PR00081">
    <property type="entry name" value="GDHRDH"/>
</dbReference>
<reference evidence="3 4" key="1">
    <citation type="submission" date="2018-10" db="EMBL/GenBank/DDBJ databases">
        <title>Draft genome sequence of Bacillus salarius IM0101, isolated from a hypersaline soil in Inner Mongolia, China.</title>
        <authorList>
            <person name="Yamprayoonswat W."/>
            <person name="Boonvisut S."/>
            <person name="Jumpathong W."/>
            <person name="Sittihan S."/>
            <person name="Ruangsuj P."/>
            <person name="Wanthongcharoen S."/>
            <person name="Thongpramul N."/>
            <person name="Pimmason S."/>
            <person name="Yu B."/>
            <person name="Yasawong M."/>
        </authorList>
    </citation>
    <scope>NUCLEOTIDE SEQUENCE [LARGE SCALE GENOMIC DNA]</scope>
    <source>
        <strain evidence="3 4">IM0101</strain>
    </source>
</reference>
<dbReference type="InterPro" id="IPR020904">
    <property type="entry name" value="Sc_DH/Rdtase_CS"/>
</dbReference>
<name>A0A3R9RGE5_9BACI</name>
<protein>
    <submittedName>
        <fullName evidence="3">Glucose 1-dehydrogenase</fullName>
        <ecNumber evidence="3">1.1.1.47</ecNumber>
    </submittedName>
</protein>
<dbReference type="OrthoDB" id="306388at2"/>
<dbReference type="PANTHER" id="PTHR24321">
    <property type="entry name" value="DEHYDROGENASES, SHORT CHAIN"/>
    <property type="match status" value="1"/>
</dbReference>
<dbReference type="EC" id="1.1.1.47" evidence="3"/>
<evidence type="ECO:0000256" key="2">
    <source>
        <dbReference type="ARBA" id="ARBA00023002"/>
    </source>
</evidence>
<dbReference type="Gene3D" id="3.40.50.720">
    <property type="entry name" value="NAD(P)-binding Rossmann-like Domain"/>
    <property type="match status" value="1"/>
</dbReference>
<dbReference type="GO" id="GO:0047936">
    <property type="term" value="F:glucose 1-dehydrogenase [NAD(P)+] activity"/>
    <property type="evidence" value="ECO:0007669"/>
    <property type="project" value="UniProtKB-EC"/>
</dbReference>
<dbReference type="InterPro" id="IPR036291">
    <property type="entry name" value="NAD(P)-bd_dom_sf"/>
</dbReference>
<evidence type="ECO:0000313" key="4">
    <source>
        <dbReference type="Proteomes" id="UP000275076"/>
    </source>
</evidence>
<dbReference type="EMBL" id="RBVX01000002">
    <property type="protein sequence ID" value="RSL34863.1"/>
    <property type="molecule type" value="Genomic_DNA"/>
</dbReference>
<dbReference type="PANTHER" id="PTHR24321:SF8">
    <property type="entry name" value="ESTRADIOL 17-BETA-DEHYDROGENASE 8-RELATED"/>
    <property type="match status" value="1"/>
</dbReference>
<dbReference type="PROSITE" id="PS00061">
    <property type="entry name" value="ADH_SHORT"/>
    <property type="match status" value="1"/>
</dbReference>
<dbReference type="InterPro" id="IPR002347">
    <property type="entry name" value="SDR_fam"/>
</dbReference>
<organism evidence="3 4">
    <name type="scientific">Salibacterium salarium</name>
    <dbReference type="NCBI Taxonomy" id="284579"/>
    <lineage>
        <taxon>Bacteria</taxon>
        <taxon>Bacillati</taxon>
        <taxon>Bacillota</taxon>
        <taxon>Bacilli</taxon>
        <taxon>Bacillales</taxon>
        <taxon>Bacillaceae</taxon>
    </lineage>
</organism>
<dbReference type="GO" id="GO:0008206">
    <property type="term" value="P:bile acid metabolic process"/>
    <property type="evidence" value="ECO:0007669"/>
    <property type="project" value="UniProtKB-ARBA"/>
</dbReference>
<dbReference type="Proteomes" id="UP000275076">
    <property type="component" value="Unassembled WGS sequence"/>
</dbReference>
<comment type="similarity">
    <text evidence="1">Belongs to the short-chain dehydrogenases/reductases (SDR) family.</text>
</comment>
<keyword evidence="4" id="KW-1185">Reference proteome</keyword>
<evidence type="ECO:0000256" key="1">
    <source>
        <dbReference type="ARBA" id="ARBA00006484"/>
    </source>
</evidence>
<proteinExistence type="inferred from homology"/>
<accession>A0A3R9RGE5</accession>
<sequence>MSDYNNKTAIITGGGSGIGRQTALSLARKGANVTIADISEEAGEESVRLIEELGRNAIFVKTDVSNVEDVKAYVKKTKETFGSIDMFFNNAGIEGKVTSLADYPEDIFEKVVDINLKGAFYGLKYVIQEMLQNGGGAIVNTASNAALDGSPGVSPYSATKHSIVGLTKTAAGEYASQNIRVNAIAPGPTATNMMDRFTQGSEEVADQVKSGIPANRYGTPEEVANFVTFLLGSDVNFTNGAVYPIDGGITSV</sequence>
<comment type="caution">
    <text evidence="3">The sequence shown here is derived from an EMBL/GenBank/DDBJ whole genome shotgun (WGS) entry which is preliminary data.</text>
</comment>